<evidence type="ECO:0000256" key="6">
    <source>
        <dbReference type="ARBA" id="ARBA00022777"/>
    </source>
</evidence>
<feature type="transmembrane region" description="Helical" evidence="9">
    <location>
        <begin position="12"/>
        <end position="35"/>
    </location>
</feature>
<keyword evidence="8" id="KW-0175">Coiled coil</keyword>
<dbReference type="InterPro" id="IPR036890">
    <property type="entry name" value="HATPase_C_sf"/>
</dbReference>
<dbReference type="InterPro" id="IPR003594">
    <property type="entry name" value="HATPase_dom"/>
</dbReference>
<evidence type="ECO:0000313" key="12">
    <source>
        <dbReference type="EMBL" id="CUN97558.1"/>
    </source>
</evidence>
<dbReference type="Pfam" id="PF02518">
    <property type="entry name" value="HATPase_c"/>
    <property type="match status" value="1"/>
</dbReference>
<name>A0ABM9UQS2_SARVE</name>
<keyword evidence="9" id="KW-0812">Transmembrane</keyword>
<organism evidence="12 13">
    <name type="scientific">Sarcina ventriculi</name>
    <name type="common">Clostridium ventriculi</name>
    <dbReference type="NCBI Taxonomy" id="1267"/>
    <lineage>
        <taxon>Bacteria</taxon>
        <taxon>Bacillati</taxon>
        <taxon>Bacillota</taxon>
        <taxon>Clostridia</taxon>
        <taxon>Eubacteriales</taxon>
        <taxon>Clostridiaceae</taxon>
        <taxon>Sarcina</taxon>
    </lineage>
</organism>
<dbReference type="InterPro" id="IPR003660">
    <property type="entry name" value="HAMP_dom"/>
</dbReference>
<dbReference type="PANTHER" id="PTHR45453:SF3">
    <property type="entry name" value="HISTIDINE KINASE"/>
    <property type="match status" value="1"/>
</dbReference>
<feature type="domain" description="Histidine kinase" evidence="10">
    <location>
        <begin position="285"/>
        <end position="500"/>
    </location>
</feature>
<dbReference type="CDD" id="cd06225">
    <property type="entry name" value="HAMP"/>
    <property type="match status" value="1"/>
</dbReference>
<dbReference type="Gene3D" id="3.30.565.10">
    <property type="entry name" value="Histidine kinase-like ATPase, C-terminal domain"/>
    <property type="match status" value="1"/>
</dbReference>
<dbReference type="SUPFAM" id="SSF47384">
    <property type="entry name" value="Homodimeric domain of signal transducing histidine kinase"/>
    <property type="match status" value="1"/>
</dbReference>
<accession>A0ABM9UQS2</accession>
<dbReference type="Gene3D" id="6.10.340.10">
    <property type="match status" value="1"/>
</dbReference>
<dbReference type="SUPFAM" id="SSF158472">
    <property type="entry name" value="HAMP domain-like"/>
    <property type="match status" value="1"/>
</dbReference>
<evidence type="ECO:0000256" key="5">
    <source>
        <dbReference type="ARBA" id="ARBA00022679"/>
    </source>
</evidence>
<keyword evidence="6" id="KW-0418">Kinase</keyword>
<evidence type="ECO:0000259" key="10">
    <source>
        <dbReference type="PROSITE" id="PS50109"/>
    </source>
</evidence>
<dbReference type="SMART" id="SM00304">
    <property type="entry name" value="HAMP"/>
    <property type="match status" value="1"/>
</dbReference>
<evidence type="ECO:0000256" key="8">
    <source>
        <dbReference type="SAM" id="Coils"/>
    </source>
</evidence>
<evidence type="ECO:0000256" key="4">
    <source>
        <dbReference type="ARBA" id="ARBA00022553"/>
    </source>
</evidence>
<keyword evidence="9" id="KW-1133">Transmembrane helix</keyword>
<dbReference type="SUPFAM" id="SSF55874">
    <property type="entry name" value="ATPase domain of HSP90 chaperone/DNA topoisomerase II/histidine kinase"/>
    <property type="match status" value="1"/>
</dbReference>
<dbReference type="SMART" id="SM00387">
    <property type="entry name" value="HATPase_c"/>
    <property type="match status" value="1"/>
</dbReference>
<dbReference type="Gene3D" id="1.10.287.130">
    <property type="match status" value="1"/>
</dbReference>
<keyword evidence="5 12" id="KW-0808">Transferase</keyword>
<comment type="caution">
    <text evidence="12">The sequence shown here is derived from an EMBL/GenBank/DDBJ whole genome shotgun (WGS) entry which is preliminary data.</text>
</comment>
<feature type="coiled-coil region" evidence="8">
    <location>
        <begin position="248"/>
        <end position="281"/>
    </location>
</feature>
<feature type="domain" description="HAMP" evidence="11">
    <location>
        <begin position="204"/>
        <end position="256"/>
    </location>
</feature>
<dbReference type="Proteomes" id="UP000095488">
    <property type="component" value="Unassembled WGS sequence"/>
</dbReference>
<keyword evidence="9" id="KW-0472">Membrane</keyword>
<gene>
    <name evidence="12" type="primary">phoR_6</name>
    <name evidence="12" type="ORF">ERS852473_01554</name>
</gene>
<dbReference type="SMART" id="SM00388">
    <property type="entry name" value="HisKA"/>
    <property type="match status" value="1"/>
</dbReference>
<dbReference type="InterPro" id="IPR050351">
    <property type="entry name" value="BphY/WalK/GraS-like"/>
</dbReference>
<evidence type="ECO:0000256" key="3">
    <source>
        <dbReference type="ARBA" id="ARBA00012438"/>
    </source>
</evidence>
<protein>
    <recommendedName>
        <fullName evidence="3">histidine kinase</fullName>
        <ecNumber evidence="3">2.7.13.3</ecNumber>
    </recommendedName>
</protein>
<dbReference type="GO" id="GO:0004673">
    <property type="term" value="F:protein histidine kinase activity"/>
    <property type="evidence" value="ECO:0007669"/>
    <property type="project" value="UniProtKB-EC"/>
</dbReference>
<proteinExistence type="predicted"/>
<keyword evidence="13" id="KW-1185">Reference proteome</keyword>
<dbReference type="PANTHER" id="PTHR45453">
    <property type="entry name" value="PHOSPHATE REGULON SENSOR PROTEIN PHOR"/>
    <property type="match status" value="1"/>
</dbReference>
<dbReference type="InterPro" id="IPR003661">
    <property type="entry name" value="HisK_dim/P_dom"/>
</dbReference>
<dbReference type="EMBL" id="CYZR01000005">
    <property type="protein sequence ID" value="CUN97558.1"/>
    <property type="molecule type" value="Genomic_DNA"/>
</dbReference>
<evidence type="ECO:0000313" key="13">
    <source>
        <dbReference type="Proteomes" id="UP000095488"/>
    </source>
</evidence>
<evidence type="ECO:0000256" key="7">
    <source>
        <dbReference type="ARBA" id="ARBA00023012"/>
    </source>
</evidence>
<dbReference type="InterPro" id="IPR036097">
    <property type="entry name" value="HisK_dim/P_sf"/>
</dbReference>
<dbReference type="PROSITE" id="PS50885">
    <property type="entry name" value="HAMP"/>
    <property type="match status" value="1"/>
</dbReference>
<dbReference type="RefSeq" id="WP_235804581.1">
    <property type="nucleotide sequence ID" value="NZ_BCMV01000008.1"/>
</dbReference>
<dbReference type="Pfam" id="PF00512">
    <property type="entry name" value="HisKA"/>
    <property type="match status" value="1"/>
</dbReference>
<evidence type="ECO:0000256" key="2">
    <source>
        <dbReference type="ARBA" id="ARBA00004370"/>
    </source>
</evidence>
<evidence type="ECO:0000259" key="11">
    <source>
        <dbReference type="PROSITE" id="PS50885"/>
    </source>
</evidence>
<reference evidence="12 13" key="1">
    <citation type="submission" date="2015-09" db="EMBL/GenBank/DDBJ databases">
        <authorList>
            <consortium name="Pathogen Informatics"/>
        </authorList>
    </citation>
    <scope>NUCLEOTIDE SEQUENCE [LARGE SCALE GENOMIC DNA]</scope>
    <source>
        <strain evidence="12 13">2789STDY5834858</strain>
    </source>
</reference>
<keyword evidence="4" id="KW-0597">Phosphoprotein</keyword>
<comment type="catalytic activity">
    <reaction evidence="1">
        <text>ATP + protein L-histidine = ADP + protein N-phospho-L-histidine.</text>
        <dbReference type="EC" id="2.7.13.3"/>
    </reaction>
</comment>
<evidence type="ECO:0000256" key="9">
    <source>
        <dbReference type="SAM" id="Phobius"/>
    </source>
</evidence>
<dbReference type="InterPro" id="IPR005467">
    <property type="entry name" value="His_kinase_dom"/>
</dbReference>
<dbReference type="PROSITE" id="PS50109">
    <property type="entry name" value="HIS_KIN"/>
    <property type="match status" value="1"/>
</dbReference>
<dbReference type="CDD" id="cd00082">
    <property type="entry name" value="HisKA"/>
    <property type="match status" value="1"/>
</dbReference>
<keyword evidence="7" id="KW-0902">Two-component regulatory system</keyword>
<comment type="subcellular location">
    <subcellularLocation>
        <location evidence="2">Membrane</location>
    </subcellularLocation>
</comment>
<dbReference type="Pfam" id="PF00672">
    <property type="entry name" value="HAMP"/>
    <property type="match status" value="1"/>
</dbReference>
<sequence>MRKTMKKSISKRLFLISFGTILFIVIFTMLFQIMFFQKFYLNSKSTNLANSVKTFVSYYSNDINDPSALYTALNNFEFQNNSKIAIYSTDGTVKYIANPTNSDSEITVTLNKIFNQLYNDPYYEKSILNSSEVFTTVLASSNTNSKYIVCMAPFTSSNNKTYIVIAVTSFQNITEATQVIQDFYKYIGIVVIALGLILSYIYSDLISKPLISINKTAKKLSALDFSEKCTVERDDEIGSLAKTLNFLSQNLYNALEDLKIKNAKLKEEVEKERRLENLRKDFIAGVSHELKTPIGIISGYAEGIKDGIADDESRDVYLDIIIDEAKKMDKLVMDMLELSKLENGKTDIMLSSFSLSKLTQKILIKNSVDINNNNLEVITNINSNYLVIGDEFKIEQVISNFVTNAIKYSPPENKIIVDIYEKDSVVNFSIENTGAHINENELSQIWTQFYRIDSSRNRTNKSFGLGLSIVKNILTLHKSNFGVTNTKNGVKFYFTLQKTLEQQN</sequence>
<evidence type="ECO:0000256" key="1">
    <source>
        <dbReference type="ARBA" id="ARBA00000085"/>
    </source>
</evidence>
<dbReference type="EC" id="2.7.13.3" evidence="3"/>